<keyword evidence="13" id="KW-0206">Cytoskeleton</keyword>
<dbReference type="CDD" id="cd00051">
    <property type="entry name" value="EFh"/>
    <property type="match status" value="1"/>
</dbReference>
<dbReference type="SUPFAM" id="SSF47473">
    <property type="entry name" value="EF-hand"/>
    <property type="match status" value="1"/>
</dbReference>
<feature type="domain" description="EF-hand" evidence="20">
    <location>
        <begin position="2238"/>
        <end position="2273"/>
    </location>
</feature>
<dbReference type="Pfam" id="PF00018">
    <property type="entry name" value="SH3_1"/>
    <property type="match status" value="1"/>
</dbReference>
<feature type="coiled-coil region" evidence="18">
    <location>
        <begin position="2097"/>
        <end position="2129"/>
    </location>
</feature>
<evidence type="ECO:0000256" key="5">
    <source>
        <dbReference type="ARBA" id="ARBA00022467"/>
    </source>
</evidence>
<dbReference type="InterPro" id="IPR018247">
    <property type="entry name" value="EF_Hand_1_Ca_BS"/>
</dbReference>
<dbReference type="SMART" id="SM00150">
    <property type="entry name" value="SPEC"/>
    <property type="match status" value="20"/>
</dbReference>
<dbReference type="InterPro" id="IPR011992">
    <property type="entry name" value="EF-hand-dom_pair"/>
</dbReference>
<keyword evidence="9" id="KW-0677">Repeat</keyword>
<dbReference type="SUPFAM" id="SSF50044">
    <property type="entry name" value="SH3-domain"/>
    <property type="match status" value="1"/>
</dbReference>
<dbReference type="FunFam" id="1.20.58.60:FF:000035">
    <property type="entry name" value="Spectrin alpha chain, non-erythrocytic 1"/>
    <property type="match status" value="1"/>
</dbReference>
<dbReference type="Pfam" id="PF00435">
    <property type="entry name" value="Spectrin"/>
    <property type="match status" value="20"/>
</dbReference>
<dbReference type="FunFam" id="1.20.58.60:FF:000078">
    <property type="entry name" value="Spectrin alpha chain, non-erythrocytic 1"/>
    <property type="match status" value="1"/>
</dbReference>
<evidence type="ECO:0000313" key="21">
    <source>
        <dbReference type="Ensembl" id="ENSACDP00005026219.1"/>
    </source>
</evidence>
<dbReference type="InterPro" id="IPR001452">
    <property type="entry name" value="SH3_domain"/>
</dbReference>
<dbReference type="Ensembl" id="ENSACDT00005031260.1">
    <property type="protein sequence ID" value="ENSACDP00005026219.1"/>
    <property type="gene ID" value="ENSACDG00005018135.1"/>
</dbReference>
<accession>A0A8B9ESZ7</accession>
<proteinExistence type="inferred from homology"/>
<evidence type="ECO:0000256" key="14">
    <source>
        <dbReference type="ARBA" id="ARBA00070798"/>
    </source>
</evidence>
<dbReference type="PRINTS" id="PR00452">
    <property type="entry name" value="SH3DOMAIN"/>
</dbReference>
<keyword evidence="8" id="KW-0479">Metal-binding</keyword>
<gene>
    <name evidence="21" type="primary">SPTAN1</name>
</gene>
<keyword evidence="4 17" id="KW-0728">SH3 domain</keyword>
<dbReference type="GO" id="GO:0005856">
    <property type="term" value="C:cytoskeleton"/>
    <property type="evidence" value="ECO:0007669"/>
    <property type="project" value="UniProtKB-SubCell"/>
</dbReference>
<dbReference type="PROSITE" id="PS50002">
    <property type="entry name" value="SH3"/>
    <property type="match status" value="1"/>
</dbReference>
<feature type="coiled-coil region" evidence="18">
    <location>
        <begin position="1102"/>
        <end position="1136"/>
    </location>
</feature>
<keyword evidence="7" id="KW-0597">Phosphoprotein</keyword>
<feature type="coiled-coil region" evidence="18">
    <location>
        <begin position="1616"/>
        <end position="1650"/>
    </location>
</feature>
<keyword evidence="22" id="KW-1185">Reference proteome</keyword>
<dbReference type="SMART" id="SM00326">
    <property type="entry name" value="SH3"/>
    <property type="match status" value="1"/>
</dbReference>
<dbReference type="FunFam" id="1.20.58.60:FF:000079">
    <property type="entry name" value="Spectrin alpha chain, non-erythrocytic 1"/>
    <property type="match status" value="1"/>
</dbReference>
<dbReference type="InterPro" id="IPR018159">
    <property type="entry name" value="Spectrin/alpha-actinin"/>
</dbReference>
<feature type="coiled-coil region" evidence="18">
    <location>
        <begin position="382"/>
        <end position="412"/>
    </location>
</feature>
<evidence type="ECO:0000256" key="18">
    <source>
        <dbReference type="SAM" id="Coils"/>
    </source>
</evidence>
<dbReference type="FunFam" id="1.10.238.10:FF:000020">
    <property type="entry name" value="spectrin alpha chain, non-erythrocytic 1"/>
    <property type="match status" value="1"/>
</dbReference>
<protein>
    <recommendedName>
        <fullName evidence="14">Spectrin alpha chain, non-erythrocytic 1</fullName>
    </recommendedName>
    <alternativeName>
        <fullName evidence="15">Alpha-II spectrin</fullName>
    </alternativeName>
    <alternativeName>
        <fullName evidence="16">Fodrin alpha chain</fullName>
    </alternativeName>
</protein>
<dbReference type="FunFam" id="1.20.5.170:FF:000014">
    <property type="entry name" value="Spectrin alpha chain, non-erythrocytic 1"/>
    <property type="match status" value="1"/>
</dbReference>
<dbReference type="FunFam" id="1.20.58.60:FF:000013">
    <property type="entry name" value="Spectrin alpha chain, non-erythrocytic 1"/>
    <property type="match status" value="2"/>
</dbReference>
<keyword evidence="12" id="KW-0009">Actin-binding</keyword>
<dbReference type="FunFam" id="1.20.58.60:FF:000020">
    <property type="entry name" value="Spectrin alpha chain, non-erythrocytic 1"/>
    <property type="match status" value="1"/>
</dbReference>
<dbReference type="PANTHER" id="PTHR11915">
    <property type="entry name" value="SPECTRIN/FILAMIN RELATED CYTOSKELETAL PROTEIN"/>
    <property type="match status" value="1"/>
</dbReference>
<dbReference type="Gene3D" id="1.10.238.10">
    <property type="entry name" value="EF-hand"/>
    <property type="match status" value="2"/>
</dbReference>
<dbReference type="InterPro" id="IPR002048">
    <property type="entry name" value="EF_hand_dom"/>
</dbReference>
<dbReference type="FunFam" id="1.10.238.10:FF:000032">
    <property type="entry name" value="Spectrin alpha chain, non-erythrocytic 1"/>
    <property type="match status" value="1"/>
</dbReference>
<comment type="similarity">
    <text evidence="3">Belongs to the spectrin family.</text>
</comment>
<feature type="coiled-coil region" evidence="18">
    <location>
        <begin position="286"/>
        <end position="320"/>
    </location>
</feature>
<dbReference type="CDD" id="cd11808">
    <property type="entry name" value="SH3_Alpha_Spectrin"/>
    <property type="match status" value="1"/>
</dbReference>
<keyword evidence="6" id="KW-0963">Cytoplasm</keyword>
<dbReference type="FunFam" id="1.20.58.60:FF:000026">
    <property type="entry name" value="Spectrin alpha chain, non-erythrocytic 1"/>
    <property type="match status" value="2"/>
</dbReference>
<dbReference type="FunFam" id="1.20.58.60:FF:000043">
    <property type="entry name" value="Spectrin alpha chain, non-erythrocytic 1"/>
    <property type="match status" value="1"/>
</dbReference>
<evidence type="ECO:0000256" key="3">
    <source>
        <dbReference type="ARBA" id="ARBA00006826"/>
    </source>
</evidence>
<organism evidence="21 22">
    <name type="scientific">Anser cygnoides</name>
    <name type="common">Swan goose</name>
    <dbReference type="NCBI Taxonomy" id="8845"/>
    <lineage>
        <taxon>Eukaryota</taxon>
        <taxon>Metazoa</taxon>
        <taxon>Chordata</taxon>
        <taxon>Craniata</taxon>
        <taxon>Vertebrata</taxon>
        <taxon>Euteleostomi</taxon>
        <taxon>Archelosauria</taxon>
        <taxon>Archosauria</taxon>
        <taxon>Dinosauria</taxon>
        <taxon>Saurischia</taxon>
        <taxon>Theropoda</taxon>
        <taxon>Coelurosauria</taxon>
        <taxon>Aves</taxon>
        <taxon>Neognathae</taxon>
        <taxon>Galloanserae</taxon>
        <taxon>Anseriformes</taxon>
        <taxon>Anatidae</taxon>
        <taxon>Anserinae</taxon>
        <taxon>Anser</taxon>
    </lineage>
</organism>
<dbReference type="PRINTS" id="PR01887">
    <property type="entry name" value="SPECTRNALPHA"/>
</dbReference>
<dbReference type="FunFam" id="1.20.58.60:FF:000100">
    <property type="entry name" value="spectrin alpha chain, non-erythrocytic 1 isoform X1"/>
    <property type="match status" value="1"/>
</dbReference>
<evidence type="ECO:0000256" key="9">
    <source>
        <dbReference type="ARBA" id="ARBA00022737"/>
    </source>
</evidence>
<dbReference type="GO" id="GO:0005516">
    <property type="term" value="F:calmodulin binding"/>
    <property type="evidence" value="ECO:0007669"/>
    <property type="project" value="UniProtKB-KW"/>
</dbReference>
<dbReference type="GO" id="GO:0051693">
    <property type="term" value="P:actin filament capping"/>
    <property type="evidence" value="ECO:0007669"/>
    <property type="project" value="UniProtKB-KW"/>
</dbReference>
<evidence type="ECO:0000256" key="17">
    <source>
        <dbReference type="PROSITE-ProRule" id="PRU00192"/>
    </source>
</evidence>
<dbReference type="Pfam" id="PF08726">
    <property type="entry name" value="EFhand_Ca_insen"/>
    <property type="match status" value="1"/>
</dbReference>
<evidence type="ECO:0000256" key="12">
    <source>
        <dbReference type="ARBA" id="ARBA00023203"/>
    </source>
</evidence>
<dbReference type="PROSITE" id="PS50222">
    <property type="entry name" value="EF_HAND_2"/>
    <property type="match status" value="2"/>
</dbReference>
<evidence type="ECO:0000256" key="2">
    <source>
        <dbReference type="ARBA" id="ARBA00004544"/>
    </source>
</evidence>
<dbReference type="InterPro" id="IPR014837">
    <property type="entry name" value="EF-hand_Ca_insen"/>
</dbReference>
<dbReference type="FunFam" id="2.30.30.40:FF:000036">
    <property type="entry name" value="Spectrin alpha chain, non-erythrocytic 1"/>
    <property type="match status" value="1"/>
</dbReference>
<evidence type="ECO:0000313" key="22">
    <source>
        <dbReference type="Proteomes" id="UP000694521"/>
    </source>
</evidence>
<evidence type="ECO:0000256" key="1">
    <source>
        <dbReference type="ARBA" id="ARBA00004245"/>
    </source>
</evidence>
<dbReference type="InterPro" id="IPR036028">
    <property type="entry name" value="SH3-like_dom_sf"/>
</dbReference>
<dbReference type="FunFam" id="1.20.58.60:FF:000071">
    <property type="entry name" value="Spectrin alpha chain, non-erythrocytic 1"/>
    <property type="match status" value="1"/>
</dbReference>
<dbReference type="GO" id="GO:0003779">
    <property type="term" value="F:actin binding"/>
    <property type="evidence" value="ECO:0007669"/>
    <property type="project" value="UniProtKB-KW"/>
</dbReference>
<evidence type="ECO:0000256" key="4">
    <source>
        <dbReference type="ARBA" id="ARBA00022443"/>
    </source>
</evidence>
<dbReference type="SMART" id="SM01184">
    <property type="entry name" value="efhand_Ca_insen"/>
    <property type="match status" value="1"/>
</dbReference>
<evidence type="ECO:0000256" key="10">
    <source>
        <dbReference type="ARBA" id="ARBA00022837"/>
    </source>
</evidence>
<evidence type="ECO:0000256" key="16">
    <source>
        <dbReference type="ARBA" id="ARBA00079686"/>
    </source>
</evidence>
<feature type="domain" description="SH3" evidence="19">
    <location>
        <begin position="963"/>
        <end position="1022"/>
    </location>
</feature>
<keyword evidence="11" id="KW-0112">Calmodulin-binding</keyword>
<keyword evidence="18" id="KW-0175">Coiled coil</keyword>
<comment type="subcellular location">
    <subcellularLocation>
        <location evidence="2">Cytoplasm</location>
        <location evidence="2">Cell cortex</location>
    </subcellularLocation>
    <subcellularLocation>
        <location evidence="1">Cytoplasm</location>
        <location evidence="1">Cytoskeleton</location>
    </subcellularLocation>
</comment>
<evidence type="ECO:0000259" key="20">
    <source>
        <dbReference type="PROSITE" id="PS50222"/>
    </source>
</evidence>
<name>A0A8B9ESZ7_ANSCY</name>
<dbReference type="Gene3D" id="2.30.30.40">
    <property type="entry name" value="SH3 Domains"/>
    <property type="match status" value="1"/>
</dbReference>
<evidence type="ECO:0000256" key="7">
    <source>
        <dbReference type="ARBA" id="ARBA00022553"/>
    </source>
</evidence>
<dbReference type="Pfam" id="PF13499">
    <property type="entry name" value="EF-hand_7"/>
    <property type="match status" value="1"/>
</dbReference>
<evidence type="ECO:0000256" key="15">
    <source>
        <dbReference type="ARBA" id="ARBA00076497"/>
    </source>
</evidence>
<reference evidence="21" key="1">
    <citation type="submission" date="2025-08" db="UniProtKB">
        <authorList>
            <consortium name="Ensembl"/>
        </authorList>
    </citation>
    <scope>IDENTIFICATION</scope>
</reference>
<sequence>MDPSGVKVLETAEDIQERRQQVLDRYHRFKELSSLRRQKLEDSYRFQFFQRDADELEKWIQEKLQIASDENYKDPSNLQGKLQKHQAFEAEVQANSGAIVKLDETGNQMINESHFASETIRELHRLWELLLEKMREKGVKLLQAQKLVQYLRECEDVLDWINDKEAIVTSEELGQDLEHVEVLQKKFEEFQTDLAAHEERVNEVNQFAGKLIQEQHPEEELIKSKQDEVNASWQRLKGLALQRQGKLFGAAEVQRFNRDVDETISWIKEKGQLMASDDFGRDLASVQALLRKHEGLERDLAALEDKVKALCAEADRLQQSHPINASQIQVKREELIANWEQIRTLAAERHARLNDSYRLQRFLADFRDLTSWVTEMKALINADELANDVAGAEALLDRHQEHKGEIDAHEDSFKSADESGQALLAAGHYASDEVKEKLTILSDERAALLELWELRRQQYEQCMDLQLFYRDTEQVDNWMSKQEAFLLNEDLGDSLDSVEALLKKHEDFEKSLSAQEEKITALDEFATKLIQNNHYAMDDVATRRDALLSRRNALHERAMYRRAQLADSFHLQQFFRDSDELKSWVNEKMKTATDEAYKDPSNLQGKVQKHQAFEAELSANQSRIDALEKAGQKLIDVNHYASDEVAARMNEVISLWKKLLEATELKGIKLREANQQQQFNRNVEDIELWLYEVEGHLASDDYGKDLTSVQNLQKKHALLEADVAAHQDRIDGITIQARQFQDAGHFDADNIKKKQEALVARYEALKDPMVARKQKLADSLRLQQLFRDIEDEETWIREKEPIAASTNRGKDLIGVQNLLKKHQALQAEIAGHEPRIKAVTQKGNAMVEEGHFAAEDVKTKLNELNQKWDSLKAKASQRRQDLEDSLQAQQYFADANEAESWMREKEPIVGSTDYGKDEDSAEALLKKHEALMSDLSAYGSSIQALREQAQSCRQQVAPTDDETGKELVLALYDYQEKSPREVTMKKGDILTLLNSTNKDWWKVEVNDRQGFVPAAYVKKLDPAQSASRENLLEEQGSIALRQEQIDNQYHSLLELGEKRKGMLEKSCKKFMLFREANELQQWINEKEAALTNEEVGADLEQVEVLQKKFDDFQKDLKANESRLKDINKVANDLESEGLMAEEVFAFFQELNERWRSLQQLAEERSQLLGSAHEVQRFHRWDADETKEWIEEKNQALNTDNYGHDLASVQALQRKHEGFERDLAALGDKVNSLGETAQRLIQSHPESAEDLQEKCTELNQAWNSLGKRADQRKEKLGDSHDLQRFLSDFRDLMSWINGIRGLVSSDELAKDVTGAEALLERHQEHRTEIDARAGTFQAFEQFGQQLLARGHYASPEIKEKLDILEQERTDLEKAWVQRRMMLDQCLELQLFHRDCEQAENWMAAREAFLNTEDKGDSLDSVEALIKKHEDFDKAINVQEEKIAVLQSFADQLISADHYAKGVIANRRNEVLDRWLRLKAQMIEKRSKLGESQTLQQFSRDVDEIEAWISEKLQTASDESYKDPTNIQSKHQKHQAFEAELHANADRIRGVIDMGNSLIERGACAGILEDLFTEKSQKLKEANKQQNFNTGIKDFDFWLSEVEALLASEDYGKDLASVNNLLKKHQLLEADISAHEDRLKDLNSQADSLMTSSAFDTSQVKDKRETINGRFQRIKSMAAARRAKLNESHRLHQFFRDMDDEESWIKEKKLLVSSEDYGRDLTGVQNLRKKHKRLEAELAAHEPAIQGVLDTGKKLSDDNTIGKEEIQQRLAQFVDHWKELKQLAAARGQRLEESLEYQQFVANVEEEEAWINEKMTLVASEDYGDTLAAIQGLLKKHEAFETDFTVHKDRVNDVCANGEDLIKKAVLYIENKNITAKMKGLKGKVSDLEKAAAQRKAKLDENSAFLQFNWKADVVESWIGEKENSLKTDDYGRDLSSVQTLLTKQETFDAGLQAFQQEGIANITALKDQLLAAKHIQSKAIEARHASLMKRWNQLLANSAARKKKLLEAQEHFRKVEDLFLTFAKKASAFNSWFENAEEDLTDPVRCNSLEEIKALREAHDAFRSSLSSAQADFNQLAELDRQIKSFRVASNPYTWFTMEALEETWRNLQKIIKERELELQKEQRRQEENDKLRQEFAQHANAFHQWIQETRYSLSSREQPLENSTRKHQEIRAMRSQLKKIEDLGAAMEEALILDNKYTEHSTVGLAQQWDQLDQLGMRMQHNLEQQIQARNTTGVTEEALKEFSMMFKHFDKDKSGRLNHQEFKSCLRSLGYDLPMVEEGEPDPEFESILDTVDPNRDGHVSLQEYMAFMISRETENVKSSEEIESAFRALSSEGKPYVTKEELYQNLTREQADYCISHMKPYMDGKGRELPSAYDYIEFTRSLFVN</sequence>
<dbReference type="FunFam" id="1.20.58.60:FF:000037">
    <property type="entry name" value="Spectrin alpha chain non-erythrocytic 1"/>
    <property type="match status" value="1"/>
</dbReference>
<dbReference type="GO" id="GO:0005938">
    <property type="term" value="C:cell cortex"/>
    <property type="evidence" value="ECO:0007669"/>
    <property type="project" value="UniProtKB-SubCell"/>
</dbReference>
<dbReference type="FunFam" id="1.20.58.60:FF:000017">
    <property type="entry name" value="Spectrin alpha chain, non-erythrocytic 1"/>
    <property type="match status" value="1"/>
</dbReference>
<dbReference type="Gene3D" id="1.20.5.170">
    <property type="match status" value="1"/>
</dbReference>
<evidence type="ECO:0000259" key="19">
    <source>
        <dbReference type="PROSITE" id="PS50002"/>
    </source>
</evidence>
<dbReference type="FunFam" id="1.20.58.60:FF:000046">
    <property type="entry name" value="Spectrin alpha chain, non-erythrocytic 1"/>
    <property type="match status" value="1"/>
</dbReference>
<dbReference type="CDD" id="cd00176">
    <property type="entry name" value="SPEC"/>
    <property type="match status" value="13"/>
</dbReference>
<keyword evidence="5" id="KW-0117">Actin capping</keyword>
<dbReference type="Gene3D" id="1.20.58.60">
    <property type="match status" value="20"/>
</dbReference>
<keyword evidence="10" id="KW-0106">Calcium</keyword>
<reference evidence="21" key="2">
    <citation type="submission" date="2025-09" db="UniProtKB">
        <authorList>
            <consortium name="Ensembl"/>
        </authorList>
    </citation>
    <scope>IDENTIFICATION</scope>
</reference>
<dbReference type="GO" id="GO:0005509">
    <property type="term" value="F:calcium ion binding"/>
    <property type="evidence" value="ECO:0007669"/>
    <property type="project" value="InterPro"/>
</dbReference>
<dbReference type="FunFam" id="1.20.58.60:FF:000007">
    <property type="entry name" value="Spectrin alpha chain non-erythrocytic 1"/>
    <property type="match status" value="2"/>
</dbReference>
<dbReference type="PROSITE" id="PS00018">
    <property type="entry name" value="EF_HAND_1"/>
    <property type="match status" value="2"/>
</dbReference>
<dbReference type="FunFam" id="1.20.58.60:FF:000080">
    <property type="entry name" value="Spectrin alpha chain, non-erythrocytic 1"/>
    <property type="match status" value="1"/>
</dbReference>
<dbReference type="SUPFAM" id="SSF46966">
    <property type="entry name" value="Spectrin repeat"/>
    <property type="match status" value="16"/>
</dbReference>
<dbReference type="InterPro" id="IPR002017">
    <property type="entry name" value="Spectrin_repeat"/>
</dbReference>
<evidence type="ECO:0000256" key="13">
    <source>
        <dbReference type="ARBA" id="ARBA00023212"/>
    </source>
</evidence>
<feature type="domain" description="EF-hand" evidence="20">
    <location>
        <begin position="2281"/>
        <end position="2316"/>
    </location>
</feature>
<dbReference type="FunFam" id="1.20.58.60:FF:000006">
    <property type="entry name" value="Spectrin alpha chain, non-erythrocytic 1"/>
    <property type="match status" value="2"/>
</dbReference>
<dbReference type="Proteomes" id="UP000694521">
    <property type="component" value="Unplaced"/>
</dbReference>
<dbReference type="InterPro" id="IPR035825">
    <property type="entry name" value="Alpha_Spectrin_SH3"/>
</dbReference>
<evidence type="ECO:0000256" key="6">
    <source>
        <dbReference type="ARBA" id="ARBA00022490"/>
    </source>
</evidence>
<evidence type="ECO:0000256" key="11">
    <source>
        <dbReference type="ARBA" id="ARBA00022860"/>
    </source>
</evidence>
<evidence type="ECO:0000256" key="8">
    <source>
        <dbReference type="ARBA" id="ARBA00022723"/>
    </source>
</evidence>
<dbReference type="SMART" id="SM00054">
    <property type="entry name" value="EFh"/>
    <property type="match status" value="2"/>
</dbReference>